<protein>
    <submittedName>
        <fullName evidence="1">Uncharacterized protein</fullName>
    </submittedName>
</protein>
<accession>A0A5B0R1G7</accession>
<evidence type="ECO:0000313" key="2">
    <source>
        <dbReference type="Proteomes" id="UP000324748"/>
    </source>
</evidence>
<dbReference type="Proteomes" id="UP000324748">
    <property type="component" value="Unassembled WGS sequence"/>
</dbReference>
<keyword evidence="2" id="KW-1185">Reference proteome</keyword>
<name>A0A5B0R1G7_PUCGR</name>
<organism evidence="1 2">
    <name type="scientific">Puccinia graminis f. sp. tritici</name>
    <dbReference type="NCBI Taxonomy" id="56615"/>
    <lineage>
        <taxon>Eukaryota</taxon>
        <taxon>Fungi</taxon>
        <taxon>Dikarya</taxon>
        <taxon>Basidiomycota</taxon>
        <taxon>Pucciniomycotina</taxon>
        <taxon>Pucciniomycetes</taxon>
        <taxon>Pucciniales</taxon>
        <taxon>Pucciniaceae</taxon>
        <taxon>Puccinia</taxon>
    </lineage>
</organism>
<reference evidence="1 2" key="1">
    <citation type="submission" date="2019-05" db="EMBL/GenBank/DDBJ databases">
        <title>Emergence of the Ug99 lineage of the wheat stem rust pathogen through somatic hybridization.</title>
        <authorList>
            <person name="Li F."/>
            <person name="Upadhyaya N.M."/>
            <person name="Sperschneider J."/>
            <person name="Matny O."/>
            <person name="Nguyen-Phuc H."/>
            <person name="Mago R."/>
            <person name="Raley C."/>
            <person name="Miller M.E."/>
            <person name="Silverstein K.A.T."/>
            <person name="Henningsen E."/>
            <person name="Hirsch C.D."/>
            <person name="Visser B."/>
            <person name="Pretorius Z.A."/>
            <person name="Steffenson B.J."/>
            <person name="Schwessinger B."/>
            <person name="Dodds P.N."/>
            <person name="Figueroa M."/>
        </authorList>
    </citation>
    <scope>NUCLEOTIDE SEQUENCE [LARGE SCALE GENOMIC DNA]</scope>
    <source>
        <strain evidence="1">21-0</strain>
    </source>
</reference>
<sequence>MRSPQLNPIGLGTNTINSNRERSVSHLLNRRQLLTSGDRPFISDPLVVTYPPGNRVITNATLDPFVNPIESSSHRLLLPLHNVFIPNSTRTSL</sequence>
<comment type="caution">
    <text evidence="1">The sequence shown here is derived from an EMBL/GenBank/DDBJ whole genome shotgun (WGS) entry which is preliminary data.</text>
</comment>
<dbReference type="AlphaFoldDB" id="A0A5B0R1G7"/>
<evidence type="ECO:0000313" key="1">
    <source>
        <dbReference type="EMBL" id="KAA1119407.1"/>
    </source>
</evidence>
<gene>
    <name evidence="1" type="ORF">PGT21_024528</name>
</gene>
<proteinExistence type="predicted"/>
<dbReference type="EMBL" id="VSWC01000001">
    <property type="protein sequence ID" value="KAA1119407.1"/>
    <property type="molecule type" value="Genomic_DNA"/>
</dbReference>